<evidence type="ECO:0000313" key="2">
    <source>
        <dbReference type="Proteomes" id="UP000009168"/>
    </source>
</evidence>
<dbReference type="RefSeq" id="XP_001030774.1">
    <property type="nucleotide sequence ID" value="XM_001030774.3"/>
</dbReference>
<accession>Q22CS7</accession>
<dbReference type="InParanoid" id="Q22CS7"/>
<dbReference type="EMBL" id="GG662478">
    <property type="protein sequence ID" value="EAR83111.1"/>
    <property type="molecule type" value="Genomic_DNA"/>
</dbReference>
<organism evidence="1 2">
    <name type="scientific">Tetrahymena thermophila (strain SB210)</name>
    <dbReference type="NCBI Taxonomy" id="312017"/>
    <lineage>
        <taxon>Eukaryota</taxon>
        <taxon>Sar</taxon>
        <taxon>Alveolata</taxon>
        <taxon>Ciliophora</taxon>
        <taxon>Intramacronucleata</taxon>
        <taxon>Oligohymenophorea</taxon>
        <taxon>Hymenostomatida</taxon>
        <taxon>Tetrahymenina</taxon>
        <taxon>Tetrahymenidae</taxon>
        <taxon>Tetrahymena</taxon>
    </lineage>
</organism>
<dbReference type="AlphaFoldDB" id="Q22CS7"/>
<proteinExistence type="predicted"/>
<dbReference type="KEGG" id="tet:TTHERM_01016140"/>
<reference evidence="2" key="1">
    <citation type="journal article" date="2006" name="PLoS Biol.">
        <title>Macronuclear genome sequence of the ciliate Tetrahymena thermophila, a model eukaryote.</title>
        <authorList>
            <person name="Eisen J.A."/>
            <person name="Coyne R.S."/>
            <person name="Wu M."/>
            <person name="Wu D."/>
            <person name="Thiagarajan M."/>
            <person name="Wortman J.R."/>
            <person name="Badger J.H."/>
            <person name="Ren Q."/>
            <person name="Amedeo P."/>
            <person name="Jones K.M."/>
            <person name="Tallon L.J."/>
            <person name="Delcher A.L."/>
            <person name="Salzberg S.L."/>
            <person name="Silva J.C."/>
            <person name="Haas B.J."/>
            <person name="Majoros W.H."/>
            <person name="Farzad M."/>
            <person name="Carlton J.M."/>
            <person name="Smith R.K. Jr."/>
            <person name="Garg J."/>
            <person name="Pearlman R.E."/>
            <person name="Karrer K.M."/>
            <person name="Sun L."/>
            <person name="Manning G."/>
            <person name="Elde N.C."/>
            <person name="Turkewitz A.P."/>
            <person name="Asai D.J."/>
            <person name="Wilkes D.E."/>
            <person name="Wang Y."/>
            <person name="Cai H."/>
            <person name="Collins K."/>
            <person name="Stewart B.A."/>
            <person name="Lee S.R."/>
            <person name="Wilamowska K."/>
            <person name="Weinberg Z."/>
            <person name="Ruzzo W.L."/>
            <person name="Wloga D."/>
            <person name="Gaertig J."/>
            <person name="Frankel J."/>
            <person name="Tsao C.-C."/>
            <person name="Gorovsky M.A."/>
            <person name="Keeling P.J."/>
            <person name="Waller R.F."/>
            <person name="Patron N.J."/>
            <person name="Cherry J.M."/>
            <person name="Stover N.A."/>
            <person name="Krieger C.J."/>
            <person name="del Toro C."/>
            <person name="Ryder H.F."/>
            <person name="Williamson S.C."/>
            <person name="Barbeau R.A."/>
            <person name="Hamilton E.P."/>
            <person name="Orias E."/>
        </authorList>
    </citation>
    <scope>NUCLEOTIDE SEQUENCE [LARGE SCALE GENOMIC DNA]</scope>
    <source>
        <strain evidence="2">SB210</strain>
    </source>
</reference>
<protein>
    <submittedName>
        <fullName evidence="1">Uncharacterized protein</fullName>
    </submittedName>
</protein>
<name>Q22CS7_TETTS</name>
<evidence type="ECO:0000313" key="1">
    <source>
        <dbReference type="EMBL" id="EAR83111.1"/>
    </source>
</evidence>
<gene>
    <name evidence="1" type="ORF">TTHERM_01016140</name>
</gene>
<dbReference type="HOGENOM" id="CLU_1690284_0_0_1"/>
<sequence>MIQNFDFVKKNEIEIYREKCCVANQSIEKILEKLQYLRKVIYQCNFSKEKPLLDSKFQEDIKFIQKLIKKCSNLEQQKVFLKTIDTLIDYKSEFQLVSQVINSNLKQNVAGRMRSYSTNHKMLENIQTKQDLIQNYFYSLDDSDSPCKVRLDVFTF</sequence>
<dbReference type="GeneID" id="7833193"/>
<dbReference type="Proteomes" id="UP000009168">
    <property type="component" value="Unassembled WGS sequence"/>
</dbReference>
<keyword evidence="2" id="KW-1185">Reference proteome</keyword>